<keyword evidence="8" id="KW-1185">Reference proteome</keyword>
<gene>
    <name evidence="7" type="ORF">DS2_12794</name>
</gene>
<evidence type="ECO:0000256" key="5">
    <source>
        <dbReference type="SAM" id="Phobius"/>
    </source>
</evidence>
<feature type="transmembrane region" description="Helical" evidence="5">
    <location>
        <begin position="91"/>
        <end position="113"/>
    </location>
</feature>
<comment type="caution">
    <text evidence="7">The sequence shown here is derived from an EMBL/GenBank/DDBJ whole genome shotgun (WGS) entry which is preliminary data.</text>
</comment>
<feature type="transmembrane region" description="Helical" evidence="5">
    <location>
        <begin position="67"/>
        <end position="85"/>
    </location>
</feature>
<keyword evidence="3 5" id="KW-1133">Transmembrane helix</keyword>
<evidence type="ECO:0000259" key="6">
    <source>
        <dbReference type="Pfam" id="PF04932"/>
    </source>
</evidence>
<evidence type="ECO:0000256" key="2">
    <source>
        <dbReference type="ARBA" id="ARBA00022692"/>
    </source>
</evidence>
<feature type="transmembrane region" description="Helical" evidence="5">
    <location>
        <begin position="15"/>
        <end position="32"/>
    </location>
</feature>
<dbReference type="GO" id="GO:0016020">
    <property type="term" value="C:membrane"/>
    <property type="evidence" value="ECO:0007669"/>
    <property type="project" value="UniProtKB-SubCell"/>
</dbReference>
<evidence type="ECO:0000256" key="3">
    <source>
        <dbReference type="ARBA" id="ARBA00022989"/>
    </source>
</evidence>
<keyword evidence="2 5" id="KW-0812">Transmembrane</keyword>
<dbReference type="EMBL" id="ARZY01000024">
    <property type="protein sequence ID" value="EWH09413.1"/>
    <property type="molecule type" value="Genomic_DNA"/>
</dbReference>
<feature type="transmembrane region" description="Helical" evidence="5">
    <location>
        <begin position="125"/>
        <end position="151"/>
    </location>
</feature>
<accession>W7QNC7</accession>
<organism evidence="7 8">
    <name type="scientific">Catenovulum agarivorans DS-2</name>
    <dbReference type="NCBI Taxonomy" id="1328313"/>
    <lineage>
        <taxon>Bacteria</taxon>
        <taxon>Pseudomonadati</taxon>
        <taxon>Pseudomonadota</taxon>
        <taxon>Gammaproteobacteria</taxon>
        <taxon>Alteromonadales</taxon>
        <taxon>Alteromonadaceae</taxon>
        <taxon>Catenovulum</taxon>
    </lineage>
</organism>
<protein>
    <recommendedName>
        <fullName evidence="6">O-antigen ligase-related domain-containing protein</fullName>
    </recommendedName>
</protein>
<dbReference type="STRING" id="1328313.DS2_12794"/>
<comment type="subcellular location">
    <subcellularLocation>
        <location evidence="1">Membrane</location>
        <topology evidence="1">Multi-pass membrane protein</topology>
    </subcellularLocation>
</comment>
<evidence type="ECO:0000256" key="4">
    <source>
        <dbReference type="ARBA" id="ARBA00023136"/>
    </source>
</evidence>
<dbReference type="AlphaFoldDB" id="W7QNC7"/>
<evidence type="ECO:0000313" key="8">
    <source>
        <dbReference type="Proteomes" id="UP000019276"/>
    </source>
</evidence>
<dbReference type="RefSeq" id="WP_081754267.1">
    <property type="nucleotide sequence ID" value="NZ_ARZY01000024.1"/>
</dbReference>
<sequence length="426" mass="48543">MKNITTPPLLRKKQFIFLVLFFGLIIFDGYRIMVGTTFSIKPFLLICFLLLGWMASKRILIPIHFGYFVLWYASLFIPLLFGSVLSWSQYLVILTGHALLTVFLLSAYNFVIYKQFKLIDMFDAIVWLGLICAIVGILQLLLFAVGINIGVSHFDDIGVPRAESFFSETDWHAMFVGYCLLAAYFIPPHSRFYAHKKYILWTLAIALITSFGRTAILGVIVAFVLYKISLQSFQQNLSQLIRFCVVGIPIIFLALLLAPESVITRFDIFSNLENPELDAGAINSRLFAINMTLDFIQQNPFSGNGAGSLNYLAYNEEIRQKYAYGGGINSGRGGTNIFLTALFDAGIFGLLVLMLLLWKLIFTSYWYARFGQAEISYFLKFIFLGNIYFLVECQANNMIRMPICWINLTLFCYATLVSRQAWQKCM</sequence>
<keyword evidence="4 5" id="KW-0472">Membrane</keyword>
<dbReference type="OrthoDB" id="2937479at2"/>
<reference evidence="7 8" key="1">
    <citation type="journal article" date="2014" name="Genome Announc.">
        <title>Draft Genome Sequence of the Agar-Degrading Bacterium Catenovulum sp. Strain DS-2, Isolated from Intestines of Haliotis diversicolor.</title>
        <authorList>
            <person name="Shan D."/>
            <person name="Li X."/>
            <person name="Gu Z."/>
            <person name="Wei G."/>
            <person name="Gao Z."/>
            <person name="Shao Z."/>
        </authorList>
    </citation>
    <scope>NUCLEOTIDE SEQUENCE [LARGE SCALE GENOMIC DNA]</scope>
    <source>
        <strain evidence="7 8">DS-2</strain>
    </source>
</reference>
<dbReference type="Pfam" id="PF04932">
    <property type="entry name" value="Wzy_C"/>
    <property type="match status" value="1"/>
</dbReference>
<feature type="transmembrane region" description="Helical" evidence="5">
    <location>
        <begin position="403"/>
        <end position="422"/>
    </location>
</feature>
<feature type="transmembrane region" description="Helical" evidence="5">
    <location>
        <begin position="370"/>
        <end position="391"/>
    </location>
</feature>
<feature type="transmembrane region" description="Helical" evidence="5">
    <location>
        <begin position="38"/>
        <end position="55"/>
    </location>
</feature>
<proteinExistence type="predicted"/>
<feature type="transmembrane region" description="Helical" evidence="5">
    <location>
        <begin position="240"/>
        <end position="258"/>
    </location>
</feature>
<evidence type="ECO:0000313" key="7">
    <source>
        <dbReference type="EMBL" id="EWH09413.1"/>
    </source>
</evidence>
<evidence type="ECO:0000256" key="1">
    <source>
        <dbReference type="ARBA" id="ARBA00004141"/>
    </source>
</evidence>
<feature type="domain" description="O-antigen ligase-related" evidence="6">
    <location>
        <begin position="199"/>
        <end position="353"/>
    </location>
</feature>
<feature type="transmembrane region" description="Helical" evidence="5">
    <location>
        <begin position="171"/>
        <end position="187"/>
    </location>
</feature>
<dbReference type="InterPro" id="IPR007016">
    <property type="entry name" value="O-antigen_ligase-rel_domated"/>
</dbReference>
<name>W7QNC7_9ALTE</name>
<feature type="transmembrane region" description="Helical" evidence="5">
    <location>
        <begin position="337"/>
        <end position="358"/>
    </location>
</feature>
<dbReference type="Proteomes" id="UP000019276">
    <property type="component" value="Unassembled WGS sequence"/>
</dbReference>
<feature type="transmembrane region" description="Helical" evidence="5">
    <location>
        <begin position="199"/>
        <end position="228"/>
    </location>
</feature>
<dbReference type="eggNOG" id="ENOG5033H4G">
    <property type="taxonomic scope" value="Bacteria"/>
</dbReference>